<dbReference type="Proteomes" id="UP000036045">
    <property type="component" value="Unassembled WGS sequence"/>
</dbReference>
<dbReference type="Pfam" id="PF14020">
    <property type="entry name" value="DUF4236"/>
    <property type="match status" value="1"/>
</dbReference>
<evidence type="ECO:0000313" key="4">
    <source>
        <dbReference type="Proteomes" id="UP000036045"/>
    </source>
</evidence>
<accession>A0A0J1LDD6</accession>
<feature type="region of interest" description="Disordered" evidence="1">
    <location>
        <begin position="41"/>
        <end position="74"/>
    </location>
</feature>
<evidence type="ECO:0000259" key="2">
    <source>
        <dbReference type="Pfam" id="PF14020"/>
    </source>
</evidence>
<dbReference type="EMBL" id="LDPH01000006">
    <property type="protein sequence ID" value="KLV26925.1"/>
    <property type="molecule type" value="Genomic_DNA"/>
</dbReference>
<reference evidence="3 4" key="1">
    <citation type="submission" date="2015-05" db="EMBL/GenBank/DDBJ databases">
        <title>Whole genome sequence and identification of bacterial endophytes from Costus igneus.</title>
        <authorList>
            <person name="Lee Y.P."/>
            <person name="Gan H.M."/>
            <person name="Eng W."/>
            <person name="Wheatley M.S."/>
            <person name="Caraballo A."/>
            <person name="Polter S."/>
            <person name="Savka M.A."/>
            <person name="Hudson A.O."/>
        </authorList>
    </citation>
    <scope>NUCLEOTIDE SEQUENCE [LARGE SCALE GENOMIC DNA]</scope>
    <source>
        <strain evidence="3 4">RIT379</strain>
    </source>
</reference>
<evidence type="ECO:0000313" key="3">
    <source>
        <dbReference type="EMBL" id="KLV26925.1"/>
    </source>
</evidence>
<name>A0A0J1LDD6_NIACI</name>
<dbReference type="InterPro" id="IPR025330">
    <property type="entry name" value="DUF4236"/>
</dbReference>
<feature type="domain" description="DUF4236" evidence="2">
    <location>
        <begin position="5"/>
        <end position="57"/>
    </location>
</feature>
<dbReference type="OrthoDB" id="983149at2"/>
<keyword evidence="4" id="KW-1185">Reference proteome</keyword>
<evidence type="ECO:0000256" key="1">
    <source>
        <dbReference type="SAM" id="MobiDB-lite"/>
    </source>
</evidence>
<feature type="compositionally biased region" description="Low complexity" evidence="1">
    <location>
        <begin position="51"/>
        <end position="63"/>
    </location>
</feature>
<proteinExistence type="predicted"/>
<organism evidence="3 4">
    <name type="scientific">Niallia circulans</name>
    <name type="common">Bacillus circulans</name>
    <dbReference type="NCBI Taxonomy" id="1397"/>
    <lineage>
        <taxon>Bacteria</taxon>
        <taxon>Bacillati</taxon>
        <taxon>Bacillota</taxon>
        <taxon>Bacilli</taxon>
        <taxon>Bacillales</taxon>
        <taxon>Bacillaceae</taxon>
        <taxon>Niallia</taxon>
    </lineage>
</organism>
<dbReference type="PATRIC" id="fig|1397.4.peg.4783"/>
<comment type="caution">
    <text evidence="3">The sequence shown here is derived from an EMBL/GenBank/DDBJ whole genome shotgun (WGS) entry which is preliminary data.</text>
</comment>
<protein>
    <recommendedName>
        <fullName evidence="2">DUF4236 domain-containing protein</fullName>
    </recommendedName>
</protein>
<dbReference type="RefSeq" id="WP_047941457.1">
    <property type="nucleotide sequence ID" value="NZ_JBANBP010000132.1"/>
</dbReference>
<dbReference type="AlphaFoldDB" id="A0A0J1LDD6"/>
<gene>
    <name evidence="3" type="ORF">ABW02_08070</name>
</gene>
<sequence>MGYGFRKSFKIAPGVRVNVGKKSVGISAGVKGLRYSVNSRTGSRVTASIPGTGLSYSTSGSGSRSRKSPAYQRQTDINRRQREIAKLNELEQARLAVEAYENTIERIHSIHIEADDPVNWIKVRGSEAPYQLLSGEMGEKEKAALQKLQNYKPSLFSKLFNREAAEQKLREEVIAASEQDKQEYLAWERDVQVATKVLEGDIDTYFQVIEEFAPLDDLTEFGSGFEFGCEDPKVMEIEFEVNTEDVVPKEQLSLTKTGKLSKKQMPKGRYFDIQQDYVCSCVIRIARDMFALLPLHTVYIHAVDNRLNTATGYIEKITILSVKLERGKLNRLNFANIDCSDALETFEHKMNFKKTKGFEPVTRLAIK</sequence>